<dbReference type="PROSITE" id="PS50820">
    <property type="entry name" value="LCCL"/>
    <property type="match status" value="3"/>
</dbReference>
<evidence type="ECO:0000313" key="2">
    <source>
        <dbReference type="EMBL" id="WNG44739.1"/>
    </source>
</evidence>
<dbReference type="RefSeq" id="WP_395818185.1">
    <property type="nucleotide sequence ID" value="NZ_CP043494.1"/>
</dbReference>
<proteinExistence type="predicted"/>
<dbReference type="GO" id="GO:0008233">
    <property type="term" value="F:peptidase activity"/>
    <property type="evidence" value="ECO:0007669"/>
    <property type="project" value="UniProtKB-KW"/>
</dbReference>
<dbReference type="Gene3D" id="2.170.130.20">
    <property type="entry name" value="LCCL-like domain"/>
    <property type="match status" value="3"/>
</dbReference>
<dbReference type="InterPro" id="IPR024079">
    <property type="entry name" value="MetalloPept_cat_dom_sf"/>
</dbReference>
<dbReference type="Pfam" id="PF12388">
    <property type="entry name" value="Peptidase_M57"/>
    <property type="match status" value="1"/>
</dbReference>
<evidence type="ECO:0000313" key="3">
    <source>
        <dbReference type="Proteomes" id="UP001611383"/>
    </source>
</evidence>
<dbReference type="InterPro" id="IPR036609">
    <property type="entry name" value="LCCL_sf"/>
</dbReference>
<dbReference type="Proteomes" id="UP001611383">
    <property type="component" value="Chromosome"/>
</dbReference>
<dbReference type="Gene3D" id="3.40.390.10">
    <property type="entry name" value="Collagenase (Catalytic Domain)"/>
    <property type="match status" value="1"/>
</dbReference>
<keyword evidence="3" id="KW-1185">Reference proteome</keyword>
<feature type="domain" description="LCCL" evidence="1">
    <location>
        <begin position="389"/>
        <end position="450"/>
    </location>
</feature>
<dbReference type="InterPro" id="IPR051957">
    <property type="entry name" value="CRISP-LCCL_domain"/>
</dbReference>
<evidence type="ECO:0000259" key="1">
    <source>
        <dbReference type="PROSITE" id="PS50820"/>
    </source>
</evidence>
<dbReference type="SUPFAM" id="SSF55486">
    <property type="entry name" value="Metalloproteases ('zincins'), catalytic domain"/>
    <property type="match status" value="1"/>
</dbReference>
<protein>
    <submittedName>
        <fullName evidence="2">Protease B</fullName>
    </submittedName>
</protein>
<organism evidence="2 3">
    <name type="scientific">Archangium minus</name>
    <dbReference type="NCBI Taxonomy" id="83450"/>
    <lineage>
        <taxon>Bacteria</taxon>
        <taxon>Pseudomonadati</taxon>
        <taxon>Myxococcota</taxon>
        <taxon>Myxococcia</taxon>
        <taxon>Myxococcales</taxon>
        <taxon>Cystobacterineae</taxon>
        <taxon>Archangiaceae</taxon>
        <taxon>Archangium</taxon>
    </lineage>
</organism>
<dbReference type="EMBL" id="CP043494">
    <property type="protein sequence ID" value="WNG44739.1"/>
    <property type="molecule type" value="Genomic_DNA"/>
</dbReference>
<dbReference type="InterPro" id="IPR004043">
    <property type="entry name" value="LCCL"/>
</dbReference>
<accession>A0ABY9WLQ8</accession>
<dbReference type="SMART" id="SM00603">
    <property type="entry name" value="LCCL"/>
    <property type="match status" value="3"/>
</dbReference>
<dbReference type="PROSITE" id="PS51257">
    <property type="entry name" value="PROKAR_LIPOPROTEIN"/>
    <property type="match status" value="1"/>
</dbReference>
<dbReference type="InterPro" id="IPR024653">
    <property type="entry name" value="Peptidase_M10/M27/M57"/>
</dbReference>
<keyword evidence="2" id="KW-0378">Hydrolase</keyword>
<dbReference type="Pfam" id="PF03815">
    <property type="entry name" value="LCCL"/>
    <property type="match status" value="3"/>
</dbReference>
<gene>
    <name evidence="2" type="ORF">F0U60_12045</name>
</gene>
<sequence>MRKLSMALIASVTLVGCGVDPEAENQEIVSNLIEAGFPANDILVADGAVYVGRDAHVTLEASREMLQAPAESAEQYRTTNLVGSSVTKICVNPTSTFNSYTHLSQGLDLAIANYNERGLRITFARGPTTGCTANITAQTMSGTGGSAGFPSGGLPYGTINIGTGLESYSVDVNEHVITHELGHAIGFRHSDYYNRSISCGSGGDEGEAGVGAIHIPGTPTTATVGGSIMNSCFSSTETGEWTSSDITALSALYSSGGAVASCSSYNFTSYRGQNGTKITCSCEAVSGGSVWGTDIYTDDSNACAAAVHAGAIPATGGTVVVTIQPGQSSYTGTTRNGITTSSYGAWSGSFSVSGQTPTPSSCSSYNFTSYRGQNGTKITCSCGAVSGGSVWGTDLYTDDSNACVAAVHAGAIPATGGTVVVTIQPGQSSYTGTTRNGITTSSYGAWSGSFSVSGQRPPPTSCSSYNFTSYRGQNGTKIACSCGAVSGGSVWGTDLYTDDSNVCVAAVHAGAIPATGGAVVVTIQPGQSSYTGTTRNGITTSSYGAWSGSFSIGPW</sequence>
<dbReference type="SUPFAM" id="SSF69848">
    <property type="entry name" value="LCCL domain"/>
    <property type="match status" value="3"/>
</dbReference>
<dbReference type="GO" id="GO:0006508">
    <property type="term" value="P:proteolysis"/>
    <property type="evidence" value="ECO:0007669"/>
    <property type="project" value="UniProtKB-KW"/>
</dbReference>
<name>A0ABY9WLQ8_9BACT</name>
<reference evidence="2 3" key="1">
    <citation type="submission" date="2019-08" db="EMBL/GenBank/DDBJ databases">
        <title>Archangium and Cystobacter genomes.</title>
        <authorList>
            <person name="Chen I.-C.K."/>
            <person name="Wielgoss S."/>
        </authorList>
    </citation>
    <scope>NUCLEOTIDE SEQUENCE [LARGE SCALE GENOMIC DNA]</scope>
    <source>
        <strain evidence="2 3">Cbm 6</strain>
    </source>
</reference>
<dbReference type="PANTHER" id="PTHR31331">
    <property type="entry name" value="LCCL DOMAIN PROTEIN (AFU_ORTHOLOGUE AFUA_5G08630)"/>
    <property type="match status" value="1"/>
</dbReference>
<feature type="domain" description="LCCL" evidence="1">
    <location>
        <begin position="489"/>
        <end position="550"/>
    </location>
</feature>
<dbReference type="PANTHER" id="PTHR31331:SF1">
    <property type="entry name" value="CYSTEINE RICH SECRETORY PROTEIN LCCL DOMAIN CONTAINING 2"/>
    <property type="match status" value="1"/>
</dbReference>
<keyword evidence="2" id="KW-0645">Protease</keyword>
<feature type="domain" description="LCCL" evidence="1">
    <location>
        <begin position="289"/>
        <end position="350"/>
    </location>
</feature>